<dbReference type="EMBL" id="QRDZ01000002">
    <property type="protein sequence ID" value="RED87578.1"/>
    <property type="molecule type" value="Genomic_DNA"/>
</dbReference>
<keyword evidence="6 9" id="KW-1133">Transmembrane helix</keyword>
<dbReference type="GO" id="GO:0043953">
    <property type="term" value="P:protein transport by the Tat complex"/>
    <property type="evidence" value="ECO:0007669"/>
    <property type="project" value="UniProtKB-UniRule"/>
</dbReference>
<dbReference type="PANTHER" id="PTHR42982:SF1">
    <property type="entry name" value="SEC-INDEPENDENT PROTEIN TRANSLOCASE PROTEIN TATA"/>
    <property type="match status" value="1"/>
</dbReference>
<feature type="transmembrane region" description="Helical" evidence="9">
    <location>
        <begin position="6"/>
        <end position="22"/>
    </location>
</feature>
<dbReference type="GO" id="GO:0008320">
    <property type="term" value="F:protein transmembrane transporter activity"/>
    <property type="evidence" value="ECO:0007669"/>
    <property type="project" value="UniProtKB-UniRule"/>
</dbReference>
<evidence type="ECO:0000256" key="9">
    <source>
        <dbReference type="HAMAP-Rule" id="MF_00236"/>
    </source>
</evidence>
<keyword evidence="5 9" id="KW-0653">Protein transport</keyword>
<comment type="similarity">
    <text evidence="9">Belongs to the TatA/E family.</text>
</comment>
<evidence type="ECO:0000256" key="5">
    <source>
        <dbReference type="ARBA" id="ARBA00022927"/>
    </source>
</evidence>
<comment type="subunit">
    <text evidence="9">Forms a complex with TatC.</text>
</comment>
<dbReference type="InterPro" id="IPR003369">
    <property type="entry name" value="TatA/B/E"/>
</dbReference>
<evidence type="ECO:0000256" key="1">
    <source>
        <dbReference type="ARBA" id="ARBA00004162"/>
    </source>
</evidence>
<dbReference type="GO" id="GO:0033281">
    <property type="term" value="C:TAT protein transport complex"/>
    <property type="evidence" value="ECO:0007669"/>
    <property type="project" value="UniProtKB-UniRule"/>
</dbReference>
<evidence type="ECO:0000256" key="7">
    <source>
        <dbReference type="ARBA" id="ARBA00023010"/>
    </source>
</evidence>
<keyword evidence="2 9" id="KW-0813">Transport</keyword>
<proteinExistence type="inferred from homology"/>
<keyword evidence="4 9" id="KW-0812">Transmembrane</keyword>
<dbReference type="PANTHER" id="PTHR42982">
    <property type="entry name" value="SEC-INDEPENDENT PROTEIN TRANSLOCASE PROTEIN TATA"/>
    <property type="match status" value="1"/>
</dbReference>
<evidence type="ECO:0000256" key="4">
    <source>
        <dbReference type="ARBA" id="ARBA00022692"/>
    </source>
</evidence>
<evidence type="ECO:0000256" key="6">
    <source>
        <dbReference type="ARBA" id="ARBA00022989"/>
    </source>
</evidence>
<dbReference type="Pfam" id="PF02416">
    <property type="entry name" value="TatA_B_E"/>
    <property type="match status" value="1"/>
</dbReference>
<evidence type="ECO:0000256" key="2">
    <source>
        <dbReference type="ARBA" id="ARBA00022448"/>
    </source>
</evidence>
<dbReference type="RefSeq" id="WP_116058989.1">
    <property type="nucleotide sequence ID" value="NZ_QRDZ01000002.1"/>
</dbReference>
<accession>A0A3D9KN26</accession>
<dbReference type="OrthoDB" id="9800908at2"/>
<dbReference type="Gene3D" id="1.20.5.3310">
    <property type="match status" value="1"/>
</dbReference>
<dbReference type="HAMAP" id="MF_00236">
    <property type="entry name" value="TatA_E"/>
    <property type="match status" value="1"/>
</dbReference>
<reference evidence="10 11" key="1">
    <citation type="submission" date="2018-07" db="EMBL/GenBank/DDBJ databases">
        <title>Genomic Encyclopedia of Type Strains, Phase III (KMG-III): the genomes of soil and plant-associated and newly described type strains.</title>
        <authorList>
            <person name="Whitman W."/>
        </authorList>
    </citation>
    <scope>NUCLEOTIDE SEQUENCE [LARGE SCALE GENOMIC DNA]</scope>
    <source>
        <strain evidence="10 11">CECT 7287</strain>
    </source>
</reference>
<keyword evidence="11" id="KW-1185">Reference proteome</keyword>
<evidence type="ECO:0000313" key="10">
    <source>
        <dbReference type="EMBL" id="RED87578.1"/>
    </source>
</evidence>
<gene>
    <name evidence="9" type="primary">tatA</name>
    <name evidence="10" type="ORF">DFP98_10255</name>
</gene>
<dbReference type="InterPro" id="IPR006312">
    <property type="entry name" value="TatA/E"/>
</dbReference>
<protein>
    <recommendedName>
        <fullName evidence="9">Sec-independent protein translocase protein TatA</fullName>
    </recommendedName>
</protein>
<evidence type="ECO:0000256" key="8">
    <source>
        <dbReference type="ARBA" id="ARBA00023136"/>
    </source>
</evidence>
<name>A0A3D9KN26_9BACL</name>
<organism evidence="10 11">
    <name type="scientific">Cohnella phaseoli</name>
    <dbReference type="NCBI Taxonomy" id="456490"/>
    <lineage>
        <taxon>Bacteria</taxon>
        <taxon>Bacillati</taxon>
        <taxon>Bacillota</taxon>
        <taxon>Bacilli</taxon>
        <taxon>Bacillales</taxon>
        <taxon>Paenibacillaceae</taxon>
        <taxon>Cohnella</taxon>
    </lineage>
</organism>
<keyword evidence="8 9" id="KW-0472">Membrane</keyword>
<dbReference type="NCBIfam" id="TIGR01411">
    <property type="entry name" value="tatAE"/>
    <property type="match status" value="1"/>
</dbReference>
<evidence type="ECO:0000256" key="3">
    <source>
        <dbReference type="ARBA" id="ARBA00022475"/>
    </source>
</evidence>
<dbReference type="AlphaFoldDB" id="A0A3D9KN26"/>
<dbReference type="Proteomes" id="UP000256977">
    <property type="component" value="Unassembled WGS sequence"/>
</dbReference>
<sequence length="67" mass="7311">MMGIGPTGIVMIVLIALLLFGSKKLPELGRAVGRTLHEFRAGTKPLIEELDVADKQEPRAIDGEKRL</sequence>
<comment type="function">
    <text evidence="9">Part of the twin-arginine translocation (Tat) system that transports large folded proteins containing a characteristic twin-arginine motif in their signal peptide across membranes. TatA could form the protein-conducting channel of the Tat system.</text>
</comment>
<comment type="caution">
    <text evidence="10">The sequence shown here is derived from an EMBL/GenBank/DDBJ whole genome shotgun (WGS) entry which is preliminary data.</text>
</comment>
<keyword evidence="7 9" id="KW-0811">Translocation</keyword>
<evidence type="ECO:0000313" key="11">
    <source>
        <dbReference type="Proteomes" id="UP000256977"/>
    </source>
</evidence>
<comment type="subcellular location">
    <subcellularLocation>
        <location evidence="1 9">Cell membrane</location>
        <topology evidence="1 9">Single-pass membrane protein</topology>
    </subcellularLocation>
</comment>
<dbReference type="NCBIfam" id="NF011430">
    <property type="entry name" value="PRK14861.1"/>
    <property type="match status" value="1"/>
</dbReference>
<keyword evidence="3 9" id="KW-1003">Cell membrane</keyword>